<sequence length="79" mass="9125">MTILYIGFWPFAKFVGFVLFLIIASMAFWCLTFLLSILPYWLTFGIAENSGKINADVKPEDVRRKILTEQEGVELVYTK</sequence>
<proteinExistence type="predicted"/>
<evidence type="ECO:0000313" key="2">
    <source>
        <dbReference type="EMBL" id="TWP26263.1"/>
    </source>
</evidence>
<evidence type="ECO:0000256" key="1">
    <source>
        <dbReference type="SAM" id="Phobius"/>
    </source>
</evidence>
<keyword evidence="3" id="KW-1185">Reference proteome</keyword>
<accession>A0A563D8D1</accession>
<protein>
    <submittedName>
        <fullName evidence="2">Uncharacterized protein</fullName>
    </submittedName>
</protein>
<evidence type="ECO:0000313" key="3">
    <source>
        <dbReference type="Proteomes" id="UP000319499"/>
    </source>
</evidence>
<reference evidence="2 3" key="1">
    <citation type="submission" date="2019-02" db="EMBL/GenBank/DDBJ databases">
        <title>Apibacter muscae sp. nov.: a novel member of the house fly microbiota.</title>
        <authorList>
            <person name="Park R."/>
        </authorList>
    </citation>
    <scope>NUCLEOTIDE SEQUENCE [LARGE SCALE GENOMIC DNA]</scope>
    <source>
        <strain evidence="2 3">AL1</strain>
    </source>
</reference>
<dbReference type="EMBL" id="SELH01000026">
    <property type="protein sequence ID" value="TWP26263.1"/>
    <property type="molecule type" value="Genomic_DNA"/>
</dbReference>
<dbReference type="OrthoDB" id="1452243at2"/>
<dbReference type="AlphaFoldDB" id="A0A563D8D1"/>
<name>A0A563D8D1_9FLAO</name>
<keyword evidence="1" id="KW-0472">Membrane</keyword>
<keyword evidence="1" id="KW-0812">Transmembrane</keyword>
<organism evidence="2 3">
    <name type="scientific">Apibacter muscae</name>
    <dbReference type="NCBI Taxonomy" id="2509004"/>
    <lineage>
        <taxon>Bacteria</taxon>
        <taxon>Pseudomonadati</taxon>
        <taxon>Bacteroidota</taxon>
        <taxon>Flavobacteriia</taxon>
        <taxon>Flavobacteriales</taxon>
        <taxon>Weeksellaceae</taxon>
        <taxon>Apibacter</taxon>
    </lineage>
</organism>
<comment type="caution">
    <text evidence="2">The sequence shown here is derived from an EMBL/GenBank/DDBJ whole genome shotgun (WGS) entry which is preliminary data.</text>
</comment>
<feature type="transmembrane region" description="Helical" evidence="1">
    <location>
        <begin position="14"/>
        <end position="42"/>
    </location>
</feature>
<dbReference type="Proteomes" id="UP000319499">
    <property type="component" value="Unassembled WGS sequence"/>
</dbReference>
<keyword evidence="1" id="KW-1133">Transmembrane helix</keyword>
<gene>
    <name evidence="2" type="ORF">ETU09_10255</name>
</gene>